<gene>
    <name evidence="3" type="ORF">COZ82_01425</name>
</gene>
<comment type="caution">
    <text evidence="3">The sequence shown here is derived from an EMBL/GenBank/DDBJ whole genome shotgun (WGS) entry which is preliminary data.</text>
</comment>
<dbReference type="EMBL" id="PFHR01000078">
    <property type="protein sequence ID" value="PIW97108.1"/>
    <property type="molecule type" value="Genomic_DNA"/>
</dbReference>
<sequence>GSDANFVVAKPVPVVEPAPVINKPVPVPPKLPVVKVKEEPEIITPSITATTSTTTATSSPATVDEDQNESDQIAAVVNADDASNTSYPRYYVLLAVLGLLVLVLIGRRLFISKIKK</sequence>
<name>A0A2M7IPA2_9BACT</name>
<dbReference type="Proteomes" id="UP000230837">
    <property type="component" value="Unassembled WGS sequence"/>
</dbReference>
<evidence type="ECO:0000313" key="3">
    <source>
        <dbReference type="EMBL" id="PIW97108.1"/>
    </source>
</evidence>
<keyword evidence="2" id="KW-0812">Transmembrane</keyword>
<keyword evidence="2" id="KW-0472">Membrane</keyword>
<feature type="region of interest" description="Disordered" evidence="1">
    <location>
        <begin position="47"/>
        <end position="69"/>
    </location>
</feature>
<proteinExistence type="predicted"/>
<dbReference type="AlphaFoldDB" id="A0A2M7IPA2"/>
<feature type="transmembrane region" description="Helical" evidence="2">
    <location>
        <begin position="90"/>
        <end position="110"/>
    </location>
</feature>
<feature type="non-terminal residue" evidence="3">
    <location>
        <position position="1"/>
    </location>
</feature>
<evidence type="ECO:0000313" key="4">
    <source>
        <dbReference type="Proteomes" id="UP000230837"/>
    </source>
</evidence>
<organism evidence="3 4">
    <name type="scientific">Candidatus Kaiserbacteria bacterium CG_4_8_14_3_um_filter_38_9</name>
    <dbReference type="NCBI Taxonomy" id="1974599"/>
    <lineage>
        <taxon>Bacteria</taxon>
        <taxon>Candidatus Kaiseribacteriota</taxon>
    </lineage>
</organism>
<feature type="compositionally biased region" description="Low complexity" evidence="1">
    <location>
        <begin position="47"/>
        <end position="62"/>
    </location>
</feature>
<protein>
    <submittedName>
        <fullName evidence="3">Uncharacterized protein</fullName>
    </submittedName>
</protein>
<keyword evidence="2" id="KW-1133">Transmembrane helix</keyword>
<evidence type="ECO:0000256" key="2">
    <source>
        <dbReference type="SAM" id="Phobius"/>
    </source>
</evidence>
<reference evidence="4" key="1">
    <citation type="submission" date="2017-09" db="EMBL/GenBank/DDBJ databases">
        <title>Depth-based differentiation of microbial function through sediment-hosted aquifers and enrichment of novel symbionts in the deep terrestrial subsurface.</title>
        <authorList>
            <person name="Probst A.J."/>
            <person name="Ladd B."/>
            <person name="Jarett J.K."/>
            <person name="Geller-Mcgrath D.E."/>
            <person name="Sieber C.M.K."/>
            <person name="Emerson J.B."/>
            <person name="Anantharaman K."/>
            <person name="Thomas B.C."/>
            <person name="Malmstrom R."/>
            <person name="Stieglmeier M."/>
            <person name="Klingl A."/>
            <person name="Woyke T."/>
            <person name="Ryan C.M."/>
            <person name="Banfield J.F."/>
        </authorList>
    </citation>
    <scope>NUCLEOTIDE SEQUENCE [LARGE SCALE GENOMIC DNA]</scope>
</reference>
<evidence type="ECO:0000256" key="1">
    <source>
        <dbReference type="SAM" id="MobiDB-lite"/>
    </source>
</evidence>
<accession>A0A2M7IPA2</accession>